<sequence length="360" mass="39324">MELVVGARGRSFCLSELCGLSEDFARTLQTMEHEVEQQCATDSPEVGSLDPGAPVVQALVEAIAAVDVAPLSAIADPLMLLVGLGAAVDSAMPWQPPRIRDALASLPAVTDALRPAGAALHASPAAAWWSSPIALEQQWEVAGKPYGHLAPLRPARSTLRRIRHDLLGYEARFPRRCADPDDEPGGEWWSTPVVWFGSDDTVMPSSSRRLDAIGAIELAAQEDSYGPERAAVRQLLPSEAGTRVYEVHRPSDWQQLVAAHPFDVSRSRRGVWWRSTGFDGVWFIPDWEAVAEHFDAVHVSVHGYLTTAGEALPVPGGRTVLAGWNPDVTFWLADVTAGRAEHWRRTSEHSMEAWTREPLS</sequence>
<organism evidence="1 2">
    <name type="scientific">Amnibacterium soli</name>
    <dbReference type="NCBI Taxonomy" id="1282736"/>
    <lineage>
        <taxon>Bacteria</taxon>
        <taxon>Bacillati</taxon>
        <taxon>Actinomycetota</taxon>
        <taxon>Actinomycetes</taxon>
        <taxon>Micrococcales</taxon>
        <taxon>Microbacteriaceae</taxon>
        <taxon>Amnibacterium</taxon>
    </lineage>
</organism>
<dbReference type="Proteomes" id="UP001500121">
    <property type="component" value="Unassembled WGS sequence"/>
</dbReference>
<gene>
    <name evidence="1" type="ORF">GCM10025783_16570</name>
</gene>
<name>A0ABP8Z418_9MICO</name>
<reference evidence="2" key="1">
    <citation type="journal article" date="2019" name="Int. J. Syst. Evol. Microbiol.">
        <title>The Global Catalogue of Microorganisms (GCM) 10K type strain sequencing project: providing services to taxonomists for standard genome sequencing and annotation.</title>
        <authorList>
            <consortium name="The Broad Institute Genomics Platform"/>
            <consortium name="The Broad Institute Genome Sequencing Center for Infectious Disease"/>
            <person name="Wu L."/>
            <person name="Ma J."/>
        </authorList>
    </citation>
    <scope>NUCLEOTIDE SEQUENCE [LARGE SCALE GENOMIC DNA]</scope>
    <source>
        <strain evidence="2">JCM 19015</strain>
    </source>
</reference>
<protein>
    <submittedName>
        <fullName evidence="1">Uncharacterized protein</fullName>
    </submittedName>
</protein>
<proteinExistence type="predicted"/>
<evidence type="ECO:0000313" key="2">
    <source>
        <dbReference type="Proteomes" id="UP001500121"/>
    </source>
</evidence>
<evidence type="ECO:0000313" key="1">
    <source>
        <dbReference type="EMBL" id="GAA4745456.1"/>
    </source>
</evidence>
<keyword evidence="2" id="KW-1185">Reference proteome</keyword>
<dbReference type="EMBL" id="BAABLP010000003">
    <property type="protein sequence ID" value="GAA4745456.1"/>
    <property type="molecule type" value="Genomic_DNA"/>
</dbReference>
<dbReference type="RefSeq" id="WP_345480640.1">
    <property type="nucleotide sequence ID" value="NZ_BAABLP010000003.1"/>
</dbReference>
<comment type="caution">
    <text evidence="1">The sequence shown here is derived from an EMBL/GenBank/DDBJ whole genome shotgun (WGS) entry which is preliminary data.</text>
</comment>
<accession>A0ABP8Z418</accession>